<dbReference type="EMBL" id="ASPP01005049">
    <property type="protein sequence ID" value="ETO31253.1"/>
    <property type="molecule type" value="Genomic_DNA"/>
</dbReference>
<evidence type="ECO:0000313" key="3">
    <source>
        <dbReference type="Proteomes" id="UP000023152"/>
    </source>
</evidence>
<evidence type="ECO:0000256" key="1">
    <source>
        <dbReference type="SAM" id="Coils"/>
    </source>
</evidence>
<gene>
    <name evidence="2" type="ORF">RFI_05867</name>
</gene>
<dbReference type="AlphaFoldDB" id="X6NZE4"/>
<comment type="caution">
    <text evidence="2">The sequence shown here is derived from an EMBL/GenBank/DDBJ whole genome shotgun (WGS) entry which is preliminary data.</text>
</comment>
<feature type="coiled-coil region" evidence="1">
    <location>
        <begin position="96"/>
        <end position="138"/>
    </location>
</feature>
<protein>
    <submittedName>
        <fullName evidence="2">Uncharacterized protein</fullName>
    </submittedName>
</protein>
<name>X6NZE4_RETFI</name>
<dbReference type="Proteomes" id="UP000023152">
    <property type="component" value="Unassembled WGS sequence"/>
</dbReference>
<reference evidence="2 3" key="1">
    <citation type="journal article" date="2013" name="Curr. Biol.">
        <title>The Genome of the Foraminiferan Reticulomyxa filosa.</title>
        <authorList>
            <person name="Glockner G."/>
            <person name="Hulsmann N."/>
            <person name="Schleicher M."/>
            <person name="Noegel A.A."/>
            <person name="Eichinger L."/>
            <person name="Gallinger C."/>
            <person name="Pawlowski J."/>
            <person name="Sierra R."/>
            <person name="Euteneuer U."/>
            <person name="Pillet L."/>
            <person name="Moustafa A."/>
            <person name="Platzer M."/>
            <person name="Groth M."/>
            <person name="Szafranski K."/>
            <person name="Schliwa M."/>
        </authorList>
    </citation>
    <scope>NUCLEOTIDE SEQUENCE [LARGE SCALE GENOMIC DNA]</scope>
</reference>
<keyword evidence="3" id="KW-1185">Reference proteome</keyword>
<proteinExistence type="predicted"/>
<evidence type="ECO:0000313" key="2">
    <source>
        <dbReference type="EMBL" id="ETO31253.1"/>
    </source>
</evidence>
<keyword evidence="1" id="KW-0175">Coiled coil</keyword>
<accession>X6NZE4</accession>
<organism evidence="2 3">
    <name type="scientific">Reticulomyxa filosa</name>
    <dbReference type="NCBI Taxonomy" id="46433"/>
    <lineage>
        <taxon>Eukaryota</taxon>
        <taxon>Sar</taxon>
        <taxon>Rhizaria</taxon>
        <taxon>Retaria</taxon>
        <taxon>Foraminifera</taxon>
        <taxon>Monothalamids</taxon>
        <taxon>Reticulomyxidae</taxon>
        <taxon>Reticulomyxa</taxon>
    </lineage>
</organism>
<sequence length="143" mass="17240">MNGIIVFKKYGKCPIQQYDHCEFVKSKSSRQEVLGLLVTCHRQYDLKQRQLREWIKSREKEECENECNYKGKRSEMKDHLDNSYRLISTQKIMLLIKNLQSQLQAEKLQTRNIKKKKKEELRKMYLKSNAKIEKLKESDNKKI</sequence>